<dbReference type="EMBL" id="BJFL01000004">
    <property type="protein sequence ID" value="GDY29821.1"/>
    <property type="molecule type" value="Genomic_DNA"/>
</dbReference>
<sequence length="93" mass="9777">MFARKAIVVDPYALGWALIGAAGIGYEIAMVVDGHPERTLSAYVRRGLGLSPWQPWAPGGMAALSIGLVWLGVHLGLGILPSNGRATDREPVA</sequence>
<evidence type="ECO:0000313" key="3">
    <source>
        <dbReference type="Proteomes" id="UP000298860"/>
    </source>
</evidence>
<keyword evidence="1" id="KW-0472">Membrane</keyword>
<comment type="caution">
    <text evidence="2">The sequence shown here is derived from an EMBL/GenBank/DDBJ whole genome shotgun (WGS) entry which is preliminary data.</text>
</comment>
<dbReference type="AlphaFoldDB" id="A0A4D4J002"/>
<dbReference type="Proteomes" id="UP000298860">
    <property type="component" value="Unassembled WGS sequence"/>
</dbReference>
<feature type="transmembrane region" description="Helical" evidence="1">
    <location>
        <begin position="12"/>
        <end position="32"/>
    </location>
</feature>
<evidence type="ECO:0000256" key="1">
    <source>
        <dbReference type="SAM" id="Phobius"/>
    </source>
</evidence>
<protein>
    <submittedName>
        <fullName evidence="2">Uncharacterized protein</fullName>
    </submittedName>
</protein>
<evidence type="ECO:0000313" key="2">
    <source>
        <dbReference type="EMBL" id="GDY29821.1"/>
    </source>
</evidence>
<keyword evidence="3" id="KW-1185">Reference proteome</keyword>
<feature type="transmembrane region" description="Helical" evidence="1">
    <location>
        <begin position="56"/>
        <end position="80"/>
    </location>
</feature>
<keyword evidence="1" id="KW-1133">Transmembrane helix</keyword>
<gene>
    <name evidence="2" type="ORF">GTS_14540</name>
</gene>
<keyword evidence="1" id="KW-0812">Transmembrane</keyword>
<proteinExistence type="predicted"/>
<name>A0A4D4J002_9PSEU</name>
<accession>A0A4D4J002</accession>
<organism evidence="2 3">
    <name type="scientific">Gandjariella thermophila</name>
    <dbReference type="NCBI Taxonomy" id="1931992"/>
    <lineage>
        <taxon>Bacteria</taxon>
        <taxon>Bacillati</taxon>
        <taxon>Actinomycetota</taxon>
        <taxon>Actinomycetes</taxon>
        <taxon>Pseudonocardiales</taxon>
        <taxon>Pseudonocardiaceae</taxon>
        <taxon>Gandjariella</taxon>
    </lineage>
</organism>
<reference evidence="3" key="1">
    <citation type="submission" date="2019-04" db="EMBL/GenBank/DDBJ databases">
        <title>Draft genome sequence of Pseudonocardiaceae bacterium SL3-2-4.</title>
        <authorList>
            <person name="Ningsih F."/>
            <person name="Yokota A."/>
            <person name="Sakai Y."/>
            <person name="Nanatani K."/>
            <person name="Yabe S."/>
            <person name="Oetari A."/>
            <person name="Sjamsuridzal W."/>
        </authorList>
    </citation>
    <scope>NUCLEOTIDE SEQUENCE [LARGE SCALE GENOMIC DNA]</scope>
    <source>
        <strain evidence="3">SL3-2-4</strain>
    </source>
</reference>